<dbReference type="Gramene" id="ESW22071">
    <property type="protein sequence ID" value="ESW22071"/>
    <property type="gene ID" value="PHAVU_005G124500g"/>
</dbReference>
<proteinExistence type="inferred from homology"/>
<dbReference type="SUPFAM" id="SSF48371">
    <property type="entry name" value="ARM repeat"/>
    <property type="match status" value="1"/>
</dbReference>
<dbReference type="OMA" id="MQEEDIM"/>
<dbReference type="InterPro" id="IPR033060">
    <property type="entry name" value="INTS7"/>
</dbReference>
<dbReference type="OrthoDB" id="1921953at2759"/>
<gene>
    <name evidence="4" type="ORF">PHAVU_005G124500g</name>
</gene>
<dbReference type="InterPro" id="IPR016024">
    <property type="entry name" value="ARM-type_fold"/>
</dbReference>
<evidence type="ECO:0000259" key="3">
    <source>
        <dbReference type="Pfam" id="PF24436"/>
    </source>
</evidence>
<dbReference type="GO" id="GO:0034472">
    <property type="term" value="P:snRNA 3'-end processing"/>
    <property type="evidence" value="ECO:0007669"/>
    <property type="project" value="TreeGrafter"/>
</dbReference>
<dbReference type="InterPro" id="IPR055195">
    <property type="entry name" value="INTS7_C_plant"/>
</dbReference>
<dbReference type="AlphaFoldDB" id="V7BZK2"/>
<evidence type="ECO:0000256" key="1">
    <source>
        <dbReference type="ARBA" id="ARBA00008565"/>
    </source>
</evidence>
<evidence type="ECO:0000313" key="4">
    <source>
        <dbReference type="EMBL" id="ESW22071.1"/>
    </source>
</evidence>
<dbReference type="GO" id="GO:0032039">
    <property type="term" value="C:integrator complex"/>
    <property type="evidence" value="ECO:0007669"/>
    <property type="project" value="InterPro"/>
</dbReference>
<dbReference type="STRING" id="3885.V7BZK2"/>
<evidence type="ECO:0000259" key="2">
    <source>
        <dbReference type="Pfam" id="PF22966"/>
    </source>
</evidence>
<feature type="domain" description="Integrator complex subunit 7-like C-terminal" evidence="2">
    <location>
        <begin position="912"/>
        <end position="1084"/>
    </location>
</feature>
<reference evidence="5" key="1">
    <citation type="journal article" date="2014" name="Nat. Genet.">
        <title>A reference genome for common bean and genome-wide analysis of dual domestications.</title>
        <authorList>
            <person name="Schmutz J."/>
            <person name="McClean P.E."/>
            <person name="Mamidi S."/>
            <person name="Wu G.A."/>
            <person name="Cannon S.B."/>
            <person name="Grimwood J."/>
            <person name="Jenkins J."/>
            <person name="Shu S."/>
            <person name="Song Q."/>
            <person name="Chavarro C."/>
            <person name="Torres-Torres M."/>
            <person name="Geffroy V."/>
            <person name="Moghaddam S.M."/>
            <person name="Gao D."/>
            <person name="Abernathy B."/>
            <person name="Barry K."/>
            <person name="Blair M."/>
            <person name="Brick M.A."/>
            <person name="Chovatia M."/>
            <person name="Gepts P."/>
            <person name="Goodstein D.M."/>
            <person name="Gonzales M."/>
            <person name="Hellsten U."/>
            <person name="Hyten D.L."/>
            <person name="Jia G."/>
            <person name="Kelly J.D."/>
            <person name="Kudrna D."/>
            <person name="Lee R."/>
            <person name="Richard M.M."/>
            <person name="Miklas P.N."/>
            <person name="Osorno J.M."/>
            <person name="Rodrigues J."/>
            <person name="Thareau V."/>
            <person name="Urrea C.A."/>
            <person name="Wang M."/>
            <person name="Yu Y."/>
            <person name="Zhang M."/>
            <person name="Wing R.A."/>
            <person name="Cregan P.B."/>
            <person name="Rokhsar D.S."/>
            <person name="Jackson S.A."/>
        </authorList>
    </citation>
    <scope>NUCLEOTIDE SEQUENCE [LARGE SCALE GENOMIC DNA]</scope>
    <source>
        <strain evidence="5">cv. G19833</strain>
    </source>
</reference>
<dbReference type="eggNOG" id="KOG1988">
    <property type="taxonomic scope" value="Eukaryota"/>
</dbReference>
<dbReference type="Pfam" id="PF22966">
    <property type="entry name" value="INTS7_C_plants"/>
    <property type="match status" value="1"/>
</dbReference>
<name>V7BZK2_PHAVU</name>
<dbReference type="InterPro" id="IPR056516">
    <property type="entry name" value="INTS7_N"/>
</dbReference>
<dbReference type="PANTHER" id="PTHR13322:SF2">
    <property type="entry name" value="INTEGRATOR COMPLEX SUBUNIT 7"/>
    <property type="match status" value="1"/>
</dbReference>
<dbReference type="Proteomes" id="UP000000226">
    <property type="component" value="Chromosome 5"/>
</dbReference>
<dbReference type="Pfam" id="PF24436">
    <property type="entry name" value="INTS7_N"/>
    <property type="match status" value="1"/>
</dbReference>
<evidence type="ECO:0000313" key="5">
    <source>
        <dbReference type="Proteomes" id="UP000000226"/>
    </source>
</evidence>
<keyword evidence="5" id="KW-1185">Reference proteome</keyword>
<feature type="domain" description="Integrator complex subunit 7 N-terminal" evidence="3">
    <location>
        <begin position="65"/>
        <end position="497"/>
    </location>
</feature>
<protein>
    <recommendedName>
        <fullName evidence="6">Integrator complex subunit 7</fullName>
    </recommendedName>
</protein>
<accession>V7BZK2</accession>
<dbReference type="EMBL" id="CM002292">
    <property type="protein sequence ID" value="ESW22071.1"/>
    <property type="molecule type" value="Genomic_DNA"/>
</dbReference>
<comment type="similarity">
    <text evidence="1">Belongs to the Integrator subunit 7 family.</text>
</comment>
<dbReference type="PANTHER" id="PTHR13322">
    <property type="entry name" value="C1ORF73 PROTEIN"/>
    <property type="match status" value="1"/>
</dbReference>
<evidence type="ECO:0008006" key="6">
    <source>
        <dbReference type="Google" id="ProtNLM"/>
    </source>
</evidence>
<sequence>MEPTCVARAMEWSIQLEMGLRSAKPGALVKAILEMERRLWQWSIEPESGVAPCAMFGLVPGEDRIFANAILLRLADAFRGGDIETRLSVVRVFLSEWKHRNKEKTKQCKGLLSEARVANHLELLNRVKSVFDSGDLESKALALVLFGCWADFLKDNAQIRYLIFSSLVSAHDCEVKASLYATGCLCEISDDFASISVEMLFNIMNSSSVSLPVKLAAARTGMELVLNSSDEDFMVAMLYSLSKLACILIPFTSCQVDFLLLFLNRERTSHVKETTLRCLHFLFRRGLCENSDNSGLIRGLFSIVEEPEISFPIQYKALRVLHKVLRSVPPSSLHKELREFMRLQTVIENTSQHPASRNSCLAICILADFCCRTKDRADIENVFGCSSLPSCVISLIKDHIKILLMPLLEGGQNDLTICQELQYLLKIILTVVESHPSLGSLVFDNIKEVIEYYLVTIASTDRAVPSTLLAVNLKGEKQSSFLVKFLSKIYRFLVAYLENLYVVGAVNTEVFSKVTILAEIVCQCSLIDCYTHILYHLLLHTQPICDGLVHANDETHPVGAHAACQGEWLRATTVFRSLIEKVKSNSCCSWLKTLFHYSNSEDKIQLLRQPKQGTTSMELAGTIKFPLTHDYKDDTHPRLARNINDCNYYDQLNHSHVEVCSSLKILDASVTSSQAFCFQRWFLSLRARVLENLVGAVKALGEVSLNVDQNLNQVEIESGDKLQFLKSYQDITQVSLQLFRLAEEFDLLRASFIGMDSESSEVLAAHGLSSSVLAFVTAFGVSNIDQDSQRIFIGDKTSSNLQALTIQNLRRLFWCVDHGTRASFSLLLNYFDLNEICLSPGSGYRTCSIAYKDIEVLNVCSYAVSSAVCLLQKTGSQFTKNALSLVSNTLIKLMHIHLRIPKYFFKVRPFIGSELFLHNEDSGNGVEISVSQGSHITLNICLQLKNVPPNLVVKSTKCYCILHCSTSFLVPCGQTLGHSQSRSEAWKDDEIVELNQKLVCHVLDGVAGKRRISMQSRGHGNSMAVETIMDFRPNEKGQGFSHCSLDVSNFPVGSYRIKWHSCLVDSQDSYWSLLPLNPGPVLFVTKPRVG</sequence>
<organism evidence="4 5">
    <name type="scientific">Phaseolus vulgaris</name>
    <name type="common">Kidney bean</name>
    <name type="synonym">French bean</name>
    <dbReference type="NCBI Taxonomy" id="3885"/>
    <lineage>
        <taxon>Eukaryota</taxon>
        <taxon>Viridiplantae</taxon>
        <taxon>Streptophyta</taxon>
        <taxon>Embryophyta</taxon>
        <taxon>Tracheophyta</taxon>
        <taxon>Spermatophyta</taxon>
        <taxon>Magnoliopsida</taxon>
        <taxon>eudicotyledons</taxon>
        <taxon>Gunneridae</taxon>
        <taxon>Pentapetalae</taxon>
        <taxon>rosids</taxon>
        <taxon>fabids</taxon>
        <taxon>Fabales</taxon>
        <taxon>Fabaceae</taxon>
        <taxon>Papilionoideae</taxon>
        <taxon>50 kb inversion clade</taxon>
        <taxon>NPAAA clade</taxon>
        <taxon>indigoferoid/millettioid clade</taxon>
        <taxon>Phaseoleae</taxon>
        <taxon>Phaseolus</taxon>
    </lineage>
</organism>